<keyword evidence="2" id="KW-1185">Reference proteome</keyword>
<organism evidence="1 2">
    <name type="scientific">Verruconis gallopava</name>
    <dbReference type="NCBI Taxonomy" id="253628"/>
    <lineage>
        <taxon>Eukaryota</taxon>
        <taxon>Fungi</taxon>
        <taxon>Dikarya</taxon>
        <taxon>Ascomycota</taxon>
        <taxon>Pezizomycotina</taxon>
        <taxon>Dothideomycetes</taxon>
        <taxon>Pleosporomycetidae</taxon>
        <taxon>Venturiales</taxon>
        <taxon>Sympoventuriaceae</taxon>
        <taxon>Verruconis</taxon>
    </lineage>
</organism>
<dbReference type="EMBL" id="KN847556">
    <property type="protein sequence ID" value="KIW01262.1"/>
    <property type="molecule type" value="Genomic_DNA"/>
</dbReference>
<evidence type="ECO:0000313" key="2">
    <source>
        <dbReference type="Proteomes" id="UP000053259"/>
    </source>
</evidence>
<dbReference type="Proteomes" id="UP000053259">
    <property type="component" value="Unassembled WGS sequence"/>
</dbReference>
<name>A0A0D1YK59_9PEZI</name>
<accession>A0A0D1YK59</accession>
<dbReference type="OrthoDB" id="3344950at2759"/>
<dbReference type="RefSeq" id="XP_016211131.1">
    <property type="nucleotide sequence ID" value="XM_016361055.1"/>
</dbReference>
<dbReference type="VEuPathDB" id="FungiDB:PV09_07301"/>
<protein>
    <submittedName>
        <fullName evidence="1">Uncharacterized protein</fullName>
    </submittedName>
</protein>
<dbReference type="HOGENOM" id="CLU_119592_1_0_1"/>
<dbReference type="InParanoid" id="A0A0D1YK59"/>
<dbReference type="AlphaFoldDB" id="A0A0D1YK59"/>
<proteinExistence type="predicted"/>
<reference evidence="1 2" key="1">
    <citation type="submission" date="2015-01" db="EMBL/GenBank/DDBJ databases">
        <title>The Genome Sequence of Ochroconis gallopava CBS43764.</title>
        <authorList>
            <consortium name="The Broad Institute Genomics Platform"/>
            <person name="Cuomo C."/>
            <person name="de Hoog S."/>
            <person name="Gorbushina A."/>
            <person name="Stielow B."/>
            <person name="Teixiera M."/>
            <person name="Abouelleil A."/>
            <person name="Chapman S.B."/>
            <person name="Priest M."/>
            <person name="Young S.K."/>
            <person name="Wortman J."/>
            <person name="Nusbaum C."/>
            <person name="Birren B."/>
        </authorList>
    </citation>
    <scope>NUCLEOTIDE SEQUENCE [LARGE SCALE GENOMIC DNA]</scope>
    <source>
        <strain evidence="1 2">CBS 43764</strain>
    </source>
</reference>
<gene>
    <name evidence="1" type="ORF">PV09_07301</name>
</gene>
<sequence>MATAETCELSPSHPPKPSAIATFKQLLPEIKKQLIHLRHTHDAHEPEYFRAVSMLSDHELADFSADDLVAVRAGNVAYGLIVFGKVRIPAKARIPGAQGQYFFVRWFVGGGDEDGDGTVEKEVKFHSIYTEEKDDPNGGKTFRAIMGEDDELFFFNE</sequence>
<dbReference type="GeneID" id="27315274"/>
<evidence type="ECO:0000313" key="1">
    <source>
        <dbReference type="EMBL" id="KIW01262.1"/>
    </source>
</evidence>